<keyword evidence="4" id="KW-1185">Reference proteome</keyword>
<evidence type="ECO:0000256" key="2">
    <source>
        <dbReference type="NCBIfam" id="TIGR03162"/>
    </source>
</evidence>
<dbReference type="RefSeq" id="WP_216440109.1">
    <property type="nucleotide sequence ID" value="NZ_JAHLQF010000003.1"/>
</dbReference>
<dbReference type="InterPro" id="IPR013078">
    <property type="entry name" value="His_Pase_superF_clade-1"/>
</dbReference>
<name>A0ABS6EMG0_9CLOT</name>
<gene>
    <name evidence="3" type="primary">cobC</name>
    <name evidence="3" type="ORF">KQI86_14740</name>
</gene>
<dbReference type="InterPro" id="IPR017578">
    <property type="entry name" value="Ribazole_CobC"/>
</dbReference>
<organism evidence="3 4">
    <name type="scientific">Clostridium mobile</name>
    <dbReference type="NCBI Taxonomy" id="2841512"/>
    <lineage>
        <taxon>Bacteria</taxon>
        <taxon>Bacillati</taxon>
        <taxon>Bacillota</taxon>
        <taxon>Clostridia</taxon>
        <taxon>Eubacteriales</taxon>
        <taxon>Clostridiaceae</taxon>
        <taxon>Clostridium</taxon>
    </lineage>
</organism>
<dbReference type="CDD" id="cd07067">
    <property type="entry name" value="HP_PGM_like"/>
    <property type="match status" value="1"/>
</dbReference>
<proteinExistence type="predicted"/>
<dbReference type="NCBIfam" id="TIGR03162">
    <property type="entry name" value="ribazole_cobC"/>
    <property type="match status" value="1"/>
</dbReference>
<sequence length="197" mass="23415">MNIYLVRHGETDNNYNKTYYGKTDCSLNNNGRYQASIIKNRIEKINFDKVFTSKMKRAKETAHIILDDSKYELIEDERLNEMNMGIFEGKDHKELEENYSVEWKNWCNNWKEYKIPNGESYIEFYERVKDFFEEILRGKEKDILVVAHGGVIKSIYSYILGENLDIFWKISSRNGDIALIKYEYGNIYIDSIIPVEI</sequence>
<evidence type="ECO:0000313" key="4">
    <source>
        <dbReference type="Proteomes" id="UP000726170"/>
    </source>
</evidence>
<dbReference type="Proteomes" id="UP000726170">
    <property type="component" value="Unassembled WGS sequence"/>
</dbReference>
<dbReference type="PIRSF" id="PIRSF000709">
    <property type="entry name" value="6PFK_2-Ptase"/>
    <property type="match status" value="1"/>
</dbReference>
<evidence type="ECO:0000256" key="1">
    <source>
        <dbReference type="ARBA" id="ARBA00022801"/>
    </source>
</evidence>
<dbReference type="PANTHER" id="PTHR46517">
    <property type="entry name" value="FRUCTOSE-2,6-BISPHOSPHATASE TIGAR"/>
    <property type="match status" value="1"/>
</dbReference>
<dbReference type="PROSITE" id="PS00175">
    <property type="entry name" value="PG_MUTASE"/>
    <property type="match status" value="1"/>
</dbReference>
<dbReference type="Pfam" id="PF00300">
    <property type="entry name" value="His_Phos_1"/>
    <property type="match status" value="1"/>
</dbReference>
<keyword evidence="1" id="KW-0378">Hydrolase</keyword>
<accession>A0ABS6EMG0</accession>
<dbReference type="EC" id="3.1.3.73" evidence="2"/>
<dbReference type="SMART" id="SM00855">
    <property type="entry name" value="PGAM"/>
    <property type="match status" value="1"/>
</dbReference>
<dbReference type="EMBL" id="JAHLQF010000003">
    <property type="protein sequence ID" value="MBU5485574.1"/>
    <property type="molecule type" value="Genomic_DNA"/>
</dbReference>
<reference evidence="3 4" key="1">
    <citation type="submission" date="2021-06" db="EMBL/GenBank/DDBJ databases">
        <authorList>
            <person name="Sun Q."/>
            <person name="Li D."/>
        </authorList>
    </citation>
    <scope>NUCLEOTIDE SEQUENCE [LARGE SCALE GENOMIC DNA]</scope>
    <source>
        <strain evidence="3 4">MSJ-11</strain>
    </source>
</reference>
<dbReference type="InterPro" id="IPR001345">
    <property type="entry name" value="PG/BPGM_mutase_AS"/>
</dbReference>
<dbReference type="InterPro" id="IPR051695">
    <property type="entry name" value="Phosphoglycerate_Mutase"/>
</dbReference>
<evidence type="ECO:0000313" key="3">
    <source>
        <dbReference type="EMBL" id="MBU5485574.1"/>
    </source>
</evidence>
<dbReference type="PANTHER" id="PTHR46517:SF1">
    <property type="entry name" value="FRUCTOSE-2,6-BISPHOSPHATASE TIGAR"/>
    <property type="match status" value="1"/>
</dbReference>
<protein>
    <recommendedName>
        <fullName evidence="2">Alpha-ribazole phosphatase</fullName>
        <ecNumber evidence="2">3.1.3.73</ecNumber>
    </recommendedName>
</protein>
<comment type="caution">
    <text evidence="3">The sequence shown here is derived from an EMBL/GenBank/DDBJ whole genome shotgun (WGS) entry which is preliminary data.</text>
</comment>